<dbReference type="SUPFAM" id="SSF57850">
    <property type="entry name" value="RING/U-box"/>
    <property type="match status" value="1"/>
</dbReference>
<dbReference type="SUPFAM" id="SSF161245">
    <property type="entry name" value="Zinc hairpin stack"/>
    <property type="match status" value="1"/>
</dbReference>
<evidence type="ECO:0008006" key="9">
    <source>
        <dbReference type="Google" id="ProtNLM"/>
    </source>
</evidence>
<dbReference type="InterPro" id="IPR013083">
    <property type="entry name" value="Znf_RING/FYVE/PHD"/>
</dbReference>
<dbReference type="PANTHER" id="PTHR21319:SF58">
    <property type="entry name" value="E3 UBIQUITIN-PROTEIN LIGASE RZFP34"/>
    <property type="match status" value="1"/>
</dbReference>
<evidence type="ECO:0000313" key="8">
    <source>
        <dbReference type="EMBL" id="KAE9445871.1"/>
    </source>
</evidence>
<feature type="region of interest" description="Disordered" evidence="5">
    <location>
        <begin position="18"/>
        <end position="37"/>
    </location>
</feature>
<evidence type="ECO:0000256" key="4">
    <source>
        <dbReference type="PROSITE-ProRule" id="PRU00175"/>
    </source>
</evidence>
<dbReference type="PANTHER" id="PTHR21319">
    <property type="entry name" value="RING FINGER AND CHY ZINC FINGER DOMAIN-CONTAINING PROTEIN 1"/>
    <property type="match status" value="1"/>
</dbReference>
<evidence type="ECO:0000259" key="7">
    <source>
        <dbReference type="PROSITE" id="PS51270"/>
    </source>
</evidence>
<sequence>MLIRFYIVKEEKVQSLGTGKNGTEFEHPSSSHGSPKMSLQWSLNPEISGAFITGGNAKSGHPVVMRFLVAGIVIMKRRTHWTLIPFVGTTFRDMKLKWSYAPNVALSKMSNKIALAVEFAWGSTFARNANSSTMMFQRTNTTVMDVEFAGEILCLINEDIFLRCRTGGKENFFHCNKCGCCYSNVIQDSHHCVERAMHHNCPVCFEFLFDTMKEVTVLPCGHTIHLECVKEMELHFRYGSSVTIVEKHRKFISTLSHTNAKNANHTIPDRYREALLLLAAPRGLLRLVR</sequence>
<proteinExistence type="predicted"/>
<dbReference type="GO" id="GO:0008270">
    <property type="term" value="F:zinc ion binding"/>
    <property type="evidence" value="ECO:0007669"/>
    <property type="project" value="UniProtKB-KW"/>
</dbReference>
<accession>A0A6A4KR14</accession>
<dbReference type="OrthoDB" id="1655888at2759"/>
<name>A0A6A4KR14_9ERIC</name>
<reference evidence="8" key="1">
    <citation type="journal article" date="2019" name="Genome Biol. Evol.">
        <title>The Rhododendron genome and chromosomal organization provide insight into shared whole-genome duplications across the heath family (Ericaceae).</title>
        <authorList>
            <person name="Soza V.L."/>
            <person name="Lindsley D."/>
            <person name="Waalkes A."/>
            <person name="Ramage E."/>
            <person name="Patwardhan R.P."/>
            <person name="Burton J.N."/>
            <person name="Adey A."/>
            <person name="Kumar A."/>
            <person name="Qiu R."/>
            <person name="Shendure J."/>
            <person name="Hall B."/>
        </authorList>
    </citation>
    <scope>NUCLEOTIDE SEQUENCE</scope>
    <source>
        <strain evidence="8">RSF 1966-606</strain>
    </source>
</reference>
<dbReference type="GO" id="GO:0016567">
    <property type="term" value="P:protein ubiquitination"/>
    <property type="evidence" value="ECO:0007669"/>
    <property type="project" value="TreeGrafter"/>
</dbReference>
<feature type="domain" description="CTCHY-type" evidence="7">
    <location>
        <begin position="136"/>
        <end position="200"/>
    </location>
</feature>
<dbReference type="GO" id="GO:0005634">
    <property type="term" value="C:nucleus"/>
    <property type="evidence" value="ECO:0007669"/>
    <property type="project" value="TreeGrafter"/>
</dbReference>
<dbReference type="InterPro" id="IPR017921">
    <property type="entry name" value="Znf_CTCHY"/>
</dbReference>
<dbReference type="GO" id="GO:0061630">
    <property type="term" value="F:ubiquitin protein ligase activity"/>
    <property type="evidence" value="ECO:0007669"/>
    <property type="project" value="TreeGrafter"/>
</dbReference>
<evidence type="ECO:0000259" key="6">
    <source>
        <dbReference type="PROSITE" id="PS50089"/>
    </source>
</evidence>
<comment type="caution">
    <text evidence="8">The sequence shown here is derived from an EMBL/GenBank/DDBJ whole genome shotgun (WGS) entry which is preliminary data.</text>
</comment>
<keyword evidence="1" id="KW-0479">Metal-binding</keyword>
<evidence type="ECO:0000256" key="1">
    <source>
        <dbReference type="ARBA" id="ARBA00022723"/>
    </source>
</evidence>
<dbReference type="Pfam" id="PF13445">
    <property type="entry name" value="zf-RING_UBOX"/>
    <property type="match status" value="1"/>
</dbReference>
<dbReference type="Gene3D" id="3.30.40.10">
    <property type="entry name" value="Zinc/RING finger domain, C3HC4 (zinc finger)"/>
    <property type="match status" value="1"/>
</dbReference>
<feature type="domain" description="RING-type" evidence="6">
    <location>
        <begin position="201"/>
        <end position="231"/>
    </location>
</feature>
<keyword evidence="3" id="KW-0862">Zinc</keyword>
<evidence type="ECO:0000256" key="5">
    <source>
        <dbReference type="SAM" id="MobiDB-lite"/>
    </source>
</evidence>
<feature type="non-terminal residue" evidence="8">
    <location>
        <position position="1"/>
    </location>
</feature>
<evidence type="ECO:0000256" key="2">
    <source>
        <dbReference type="ARBA" id="ARBA00022771"/>
    </source>
</evidence>
<dbReference type="InterPro" id="IPR001841">
    <property type="entry name" value="Znf_RING"/>
</dbReference>
<dbReference type="PROSITE" id="PS50089">
    <property type="entry name" value="ZF_RING_2"/>
    <property type="match status" value="1"/>
</dbReference>
<evidence type="ECO:0000256" key="3">
    <source>
        <dbReference type="ARBA" id="ARBA00022833"/>
    </source>
</evidence>
<protein>
    <recommendedName>
        <fullName evidence="9">RING-type domain-containing protein</fullName>
    </recommendedName>
</protein>
<dbReference type="GO" id="GO:0006511">
    <property type="term" value="P:ubiquitin-dependent protein catabolic process"/>
    <property type="evidence" value="ECO:0007669"/>
    <property type="project" value="TreeGrafter"/>
</dbReference>
<keyword evidence="2 4" id="KW-0863">Zinc-finger</keyword>
<dbReference type="AlphaFoldDB" id="A0A6A4KR14"/>
<organism evidence="8">
    <name type="scientific">Rhododendron williamsianum</name>
    <dbReference type="NCBI Taxonomy" id="262921"/>
    <lineage>
        <taxon>Eukaryota</taxon>
        <taxon>Viridiplantae</taxon>
        <taxon>Streptophyta</taxon>
        <taxon>Embryophyta</taxon>
        <taxon>Tracheophyta</taxon>
        <taxon>Spermatophyta</taxon>
        <taxon>Magnoliopsida</taxon>
        <taxon>eudicotyledons</taxon>
        <taxon>Gunneridae</taxon>
        <taxon>Pentapetalae</taxon>
        <taxon>asterids</taxon>
        <taxon>Ericales</taxon>
        <taxon>Ericaceae</taxon>
        <taxon>Ericoideae</taxon>
        <taxon>Rhodoreae</taxon>
        <taxon>Rhododendron</taxon>
    </lineage>
</organism>
<dbReference type="InterPro" id="IPR027370">
    <property type="entry name" value="Znf-RING_euk"/>
</dbReference>
<dbReference type="InterPro" id="IPR037275">
    <property type="entry name" value="Znf_CTCHY_sf"/>
</dbReference>
<dbReference type="PROSITE" id="PS51270">
    <property type="entry name" value="ZF_CTCHY"/>
    <property type="match status" value="1"/>
</dbReference>
<dbReference type="EMBL" id="QEFC01003995">
    <property type="protein sequence ID" value="KAE9445871.1"/>
    <property type="molecule type" value="Genomic_DNA"/>
</dbReference>
<gene>
    <name evidence="8" type="ORF">C3L33_22240</name>
</gene>